<organism evidence="2">
    <name type="scientific">freshwater metagenome</name>
    <dbReference type="NCBI Taxonomy" id="449393"/>
    <lineage>
        <taxon>unclassified sequences</taxon>
        <taxon>metagenomes</taxon>
        <taxon>ecological metagenomes</taxon>
    </lineage>
</organism>
<dbReference type="CDD" id="cd07067">
    <property type="entry name" value="HP_PGM_like"/>
    <property type="match status" value="1"/>
</dbReference>
<dbReference type="PANTHER" id="PTHR48100">
    <property type="entry name" value="BROAD-SPECIFICITY PHOSPHATASE YOR283W-RELATED"/>
    <property type="match status" value="1"/>
</dbReference>
<dbReference type="PANTHER" id="PTHR48100:SF1">
    <property type="entry name" value="HISTIDINE PHOSPHATASE FAMILY PROTEIN-RELATED"/>
    <property type="match status" value="1"/>
</dbReference>
<dbReference type="GO" id="GO:0016791">
    <property type="term" value="F:phosphatase activity"/>
    <property type="evidence" value="ECO:0007669"/>
    <property type="project" value="TreeGrafter"/>
</dbReference>
<dbReference type="Gene3D" id="3.40.50.1240">
    <property type="entry name" value="Phosphoglycerate mutase-like"/>
    <property type="match status" value="1"/>
</dbReference>
<evidence type="ECO:0000313" key="1">
    <source>
        <dbReference type="EMBL" id="CAB4652775.1"/>
    </source>
</evidence>
<reference evidence="2" key="1">
    <citation type="submission" date="2020-05" db="EMBL/GenBank/DDBJ databases">
        <authorList>
            <person name="Chiriac C."/>
            <person name="Salcher M."/>
            <person name="Ghai R."/>
            <person name="Kavagutti S V."/>
        </authorList>
    </citation>
    <scope>NUCLEOTIDE SEQUENCE</scope>
</reference>
<accession>A0A6J6U861</accession>
<sequence>MEIRLIRHAEPEWVKDGKSVVNPPLSERGFRQAQRLGDRLKDESYDHIFVSPLLRTRQTAAPLLQHHQRAEVIEPFLEEIREPAWHGQPSEVTIKKYRDELALKAEDRWNGLEGGEPVRDFVARIHAGATEFFAQRGVYRHEHHSLPVWNIDNPDESLVFVAHAGTNSVLICHLLGLQTTPWEWERFVIGHSSITTIKAMKLGDGYTFSLVNLSDLEHLEHSERTR</sequence>
<dbReference type="EMBL" id="CAEZZM010000010">
    <property type="protein sequence ID" value="CAB4755408.1"/>
    <property type="molecule type" value="Genomic_DNA"/>
</dbReference>
<dbReference type="InterPro" id="IPR013078">
    <property type="entry name" value="His_Pase_superF_clade-1"/>
</dbReference>
<name>A0A6J6U861_9ZZZZ</name>
<proteinExistence type="predicted"/>
<dbReference type="GO" id="GO:0005737">
    <property type="term" value="C:cytoplasm"/>
    <property type="evidence" value="ECO:0007669"/>
    <property type="project" value="TreeGrafter"/>
</dbReference>
<dbReference type="InterPro" id="IPR050275">
    <property type="entry name" value="PGM_Phosphatase"/>
</dbReference>
<dbReference type="EMBL" id="CAEZWB010000124">
    <property type="protein sequence ID" value="CAB4652775.1"/>
    <property type="molecule type" value="Genomic_DNA"/>
</dbReference>
<gene>
    <name evidence="1" type="ORF">UFOPK2166_00917</name>
    <name evidence="2" type="ORF">UFOPK2872_00184</name>
</gene>
<dbReference type="Pfam" id="PF00300">
    <property type="entry name" value="His_Phos_1"/>
    <property type="match status" value="1"/>
</dbReference>
<dbReference type="SUPFAM" id="SSF53254">
    <property type="entry name" value="Phosphoglycerate mutase-like"/>
    <property type="match status" value="1"/>
</dbReference>
<dbReference type="SMART" id="SM00855">
    <property type="entry name" value="PGAM"/>
    <property type="match status" value="1"/>
</dbReference>
<dbReference type="AlphaFoldDB" id="A0A6J6U861"/>
<dbReference type="InterPro" id="IPR029033">
    <property type="entry name" value="His_PPase_superfam"/>
</dbReference>
<protein>
    <submittedName>
        <fullName evidence="2">Unannotated protein</fullName>
    </submittedName>
</protein>
<evidence type="ECO:0000313" key="2">
    <source>
        <dbReference type="EMBL" id="CAB4755408.1"/>
    </source>
</evidence>